<feature type="signal peptide" evidence="4">
    <location>
        <begin position="1"/>
        <end position="17"/>
    </location>
</feature>
<dbReference type="SUPFAM" id="SSF49785">
    <property type="entry name" value="Galactose-binding domain-like"/>
    <property type="match status" value="1"/>
</dbReference>
<keyword evidence="2" id="KW-0378">Hydrolase</keyword>
<dbReference type="InterPro" id="IPR017853">
    <property type="entry name" value="GH"/>
</dbReference>
<sequence length="498" mass="56917">MRWALLIAVSLCIIVNSHFNAEASDLFDPSVIQVEGTRNEHLSEPASKNKLLYIFCFLFCRYVEWSYHEPEEGQYLFEGDRDVAKFIRTAAEEGLYVLLRVGPYICAERDLVNYIAESGKWLDKFFEQTSSLLYGKGGPIILVQVENEYGSYGNNMNYRVQVRNMLKSHVGTNALLYTTDGNAGSFFRNGAVPETLTTIDFGPRSNVQQSFNELRQFMPTGPLMNSEYYTGWLTHWGERLAVTKAEDVAKTLGDIISYGANVNFYMFFGGTNFEYTAGKLHLLFNYIKHHLWANFFGTFQPDITSYDYDSPITEAGDLTPKYHLIREKLKEHNFVNDSIEIPQNSPKGNYGPVNVTATMNLLSPEGRSQLGKKYPDVTGPKLPTFEGLRQRAGLMLYETTLTEADDLLHIKSPRDMIFVFVDGGYIWVNGHNLGRYWPTAGPQITLYLPGVWLKPAPEKNHLRILELNRPPPVLSMDFIDYPILNRTGNINWWRDYLD</sequence>
<organism evidence="7 8">
    <name type="scientific">Spodoptera exigua</name>
    <name type="common">Beet armyworm</name>
    <name type="synonym">Noctua fulgens</name>
    <dbReference type="NCBI Taxonomy" id="7107"/>
    <lineage>
        <taxon>Eukaryota</taxon>
        <taxon>Metazoa</taxon>
        <taxon>Ecdysozoa</taxon>
        <taxon>Arthropoda</taxon>
        <taxon>Hexapoda</taxon>
        <taxon>Insecta</taxon>
        <taxon>Pterygota</taxon>
        <taxon>Neoptera</taxon>
        <taxon>Endopterygota</taxon>
        <taxon>Lepidoptera</taxon>
        <taxon>Glossata</taxon>
        <taxon>Ditrysia</taxon>
        <taxon>Noctuoidea</taxon>
        <taxon>Noctuidae</taxon>
        <taxon>Amphipyrinae</taxon>
        <taxon>Spodoptera</taxon>
    </lineage>
</organism>
<evidence type="ECO:0000313" key="7">
    <source>
        <dbReference type="EMBL" id="KAH9630734.1"/>
    </source>
</evidence>
<dbReference type="InterPro" id="IPR001944">
    <property type="entry name" value="Glycoside_Hdrlase_35"/>
</dbReference>
<dbReference type="Pfam" id="PF01301">
    <property type="entry name" value="Glyco_hydro_35"/>
    <property type="match status" value="1"/>
</dbReference>
<feature type="domain" description="Glycoside hydrolase 35 catalytic" evidence="5">
    <location>
        <begin position="61"/>
        <end position="330"/>
    </location>
</feature>
<dbReference type="InterPro" id="IPR008979">
    <property type="entry name" value="Galactose-bd-like_sf"/>
</dbReference>
<dbReference type="PANTHER" id="PTHR23421">
    <property type="entry name" value="BETA-GALACTOSIDASE RELATED"/>
    <property type="match status" value="1"/>
</dbReference>
<gene>
    <name evidence="7" type="ORF">HF086_004025</name>
</gene>
<keyword evidence="3" id="KW-0326">Glycosidase</keyword>
<comment type="caution">
    <text evidence="7">The sequence shown here is derived from an EMBL/GenBank/DDBJ whole genome shotgun (WGS) entry which is preliminary data.</text>
</comment>
<protein>
    <recommendedName>
        <fullName evidence="9">Beta-galactosidase</fullName>
    </recommendedName>
</protein>
<evidence type="ECO:0000256" key="2">
    <source>
        <dbReference type="ARBA" id="ARBA00022801"/>
    </source>
</evidence>
<dbReference type="PROSITE" id="PS01182">
    <property type="entry name" value="GLYCOSYL_HYDROL_F35"/>
    <property type="match status" value="1"/>
</dbReference>
<proteinExistence type="inferred from homology"/>
<evidence type="ECO:0008006" key="9">
    <source>
        <dbReference type="Google" id="ProtNLM"/>
    </source>
</evidence>
<dbReference type="InterPro" id="IPR048913">
    <property type="entry name" value="BetaGal_gal-bd"/>
</dbReference>
<dbReference type="Gene3D" id="3.20.20.80">
    <property type="entry name" value="Glycosidases"/>
    <property type="match status" value="2"/>
</dbReference>
<dbReference type="Gene3D" id="2.60.120.260">
    <property type="entry name" value="Galactose-binding domain-like"/>
    <property type="match status" value="3"/>
</dbReference>
<feature type="domain" description="Beta-galactosidase galactose-binding" evidence="6">
    <location>
        <begin position="424"/>
        <end position="455"/>
    </location>
</feature>
<evidence type="ECO:0000259" key="6">
    <source>
        <dbReference type="Pfam" id="PF21467"/>
    </source>
</evidence>
<dbReference type="Proteomes" id="UP000814243">
    <property type="component" value="Unassembled WGS sequence"/>
</dbReference>
<accession>A0A922M5K1</accession>
<evidence type="ECO:0000256" key="4">
    <source>
        <dbReference type="SAM" id="SignalP"/>
    </source>
</evidence>
<dbReference type="GO" id="GO:0004553">
    <property type="term" value="F:hydrolase activity, hydrolyzing O-glycosyl compounds"/>
    <property type="evidence" value="ECO:0007669"/>
    <property type="project" value="InterPro"/>
</dbReference>
<comment type="similarity">
    <text evidence="1">Belongs to the glycosyl hydrolase 35 family.</text>
</comment>
<evidence type="ECO:0000259" key="5">
    <source>
        <dbReference type="Pfam" id="PF01301"/>
    </source>
</evidence>
<name>A0A922M5K1_SPOEX</name>
<dbReference type="SUPFAM" id="SSF51445">
    <property type="entry name" value="(Trans)glycosidases"/>
    <property type="match status" value="1"/>
</dbReference>
<evidence type="ECO:0000256" key="3">
    <source>
        <dbReference type="ARBA" id="ARBA00023295"/>
    </source>
</evidence>
<evidence type="ECO:0000313" key="8">
    <source>
        <dbReference type="Proteomes" id="UP000814243"/>
    </source>
</evidence>
<evidence type="ECO:0000256" key="1">
    <source>
        <dbReference type="ARBA" id="ARBA00009809"/>
    </source>
</evidence>
<dbReference type="PRINTS" id="PR00742">
    <property type="entry name" value="GLHYDRLASE35"/>
</dbReference>
<keyword evidence="4" id="KW-0732">Signal</keyword>
<dbReference type="EMBL" id="JACEFF010000814">
    <property type="protein sequence ID" value="KAH9630734.1"/>
    <property type="molecule type" value="Genomic_DNA"/>
</dbReference>
<dbReference type="GO" id="GO:0005975">
    <property type="term" value="P:carbohydrate metabolic process"/>
    <property type="evidence" value="ECO:0007669"/>
    <property type="project" value="InterPro"/>
</dbReference>
<reference evidence="7" key="1">
    <citation type="journal article" date="2021" name="G3 (Bethesda)">
        <title>Genome and transcriptome analysis of the beet armyworm Spodoptera exigua reveals targets for pest control. .</title>
        <authorList>
            <person name="Simon S."/>
            <person name="Breeschoten T."/>
            <person name="Jansen H.J."/>
            <person name="Dirks R.P."/>
            <person name="Schranz M.E."/>
            <person name="Ros V.I.D."/>
        </authorList>
    </citation>
    <scope>NUCLEOTIDE SEQUENCE</scope>
    <source>
        <strain evidence="7">TB_SE_WUR_2020</strain>
    </source>
</reference>
<dbReference type="InterPro" id="IPR031330">
    <property type="entry name" value="Gly_Hdrlase_35_cat"/>
</dbReference>
<dbReference type="Pfam" id="PF21467">
    <property type="entry name" value="BetaGal_gal-bd"/>
    <property type="match status" value="1"/>
</dbReference>
<feature type="chain" id="PRO_5037367822" description="Beta-galactosidase" evidence="4">
    <location>
        <begin position="18"/>
        <end position="498"/>
    </location>
</feature>
<dbReference type="AlphaFoldDB" id="A0A922M5K1"/>
<dbReference type="InterPro" id="IPR019801">
    <property type="entry name" value="Glyco_hydro_35_CS"/>
</dbReference>